<accession>A0ACB6ZPA1</accession>
<evidence type="ECO:0000313" key="2">
    <source>
        <dbReference type="Proteomes" id="UP000886501"/>
    </source>
</evidence>
<reference evidence="1" key="2">
    <citation type="journal article" date="2020" name="Nat. Commun.">
        <title>Large-scale genome sequencing of mycorrhizal fungi provides insights into the early evolution of symbiotic traits.</title>
        <authorList>
            <person name="Miyauchi S."/>
            <person name="Kiss E."/>
            <person name="Kuo A."/>
            <person name="Drula E."/>
            <person name="Kohler A."/>
            <person name="Sanchez-Garcia M."/>
            <person name="Morin E."/>
            <person name="Andreopoulos B."/>
            <person name="Barry K.W."/>
            <person name="Bonito G."/>
            <person name="Buee M."/>
            <person name="Carver A."/>
            <person name="Chen C."/>
            <person name="Cichocki N."/>
            <person name="Clum A."/>
            <person name="Culley D."/>
            <person name="Crous P.W."/>
            <person name="Fauchery L."/>
            <person name="Girlanda M."/>
            <person name="Hayes R.D."/>
            <person name="Keri Z."/>
            <person name="LaButti K."/>
            <person name="Lipzen A."/>
            <person name="Lombard V."/>
            <person name="Magnuson J."/>
            <person name="Maillard F."/>
            <person name="Murat C."/>
            <person name="Nolan M."/>
            <person name="Ohm R.A."/>
            <person name="Pangilinan J."/>
            <person name="Pereira M.F."/>
            <person name="Perotto S."/>
            <person name="Peter M."/>
            <person name="Pfister S."/>
            <person name="Riley R."/>
            <person name="Sitrit Y."/>
            <person name="Stielow J.B."/>
            <person name="Szollosi G."/>
            <person name="Zifcakova L."/>
            <person name="Stursova M."/>
            <person name="Spatafora J.W."/>
            <person name="Tedersoo L."/>
            <person name="Vaario L.M."/>
            <person name="Yamada A."/>
            <person name="Yan M."/>
            <person name="Wang P."/>
            <person name="Xu J."/>
            <person name="Bruns T."/>
            <person name="Baldrian P."/>
            <person name="Vilgalys R."/>
            <person name="Dunand C."/>
            <person name="Henrissat B."/>
            <person name="Grigoriev I.V."/>
            <person name="Hibbett D."/>
            <person name="Nagy L.G."/>
            <person name="Martin F.M."/>
        </authorList>
    </citation>
    <scope>NUCLEOTIDE SEQUENCE</scope>
    <source>
        <strain evidence="1">P2</strain>
    </source>
</reference>
<sequence>MTFLYIFRFTLVSALLFTSVSGFCLIPEVRREWRSISPIERASWINAVKCLAELPHDPRVVATVDPALSLIPPLTPNSSYFDDFVYAHMDLNVLIHGTGFFLPWHRLYVQTFENELRSKCGYIGVQPYWDWTQDAADFYHATIFSDSTFDGLGSWGDPNNDFQISTGGFEDIRVAYPVPHNIRRNFTLQPFLAGLNAPGAPPVDPLLMINTTFTKANVDFTLNSFTGDYIDFQAYFENIAGPHPGPHVILGGDMSGLCPFGLQPPACYPGMRWSSNDPMFYLHHAMVDKIWYDWQHRNSSNKNAFGGGSISAQVDPSQAFKYPTGAPPLLNLSSVIPSDGLWGRVTIGDVMDTTGGRLCYIYA</sequence>
<protein>
    <submittedName>
        <fullName evidence="1">Di-copper centre-containing protein</fullName>
    </submittedName>
</protein>
<reference evidence="1" key="1">
    <citation type="submission" date="2019-10" db="EMBL/GenBank/DDBJ databases">
        <authorList>
            <consortium name="DOE Joint Genome Institute"/>
            <person name="Kuo A."/>
            <person name="Miyauchi S."/>
            <person name="Kiss E."/>
            <person name="Drula E."/>
            <person name="Kohler A."/>
            <person name="Sanchez-Garcia M."/>
            <person name="Andreopoulos B."/>
            <person name="Barry K.W."/>
            <person name="Bonito G."/>
            <person name="Buee M."/>
            <person name="Carver A."/>
            <person name="Chen C."/>
            <person name="Cichocki N."/>
            <person name="Clum A."/>
            <person name="Culley D."/>
            <person name="Crous P.W."/>
            <person name="Fauchery L."/>
            <person name="Girlanda M."/>
            <person name="Hayes R."/>
            <person name="Keri Z."/>
            <person name="Labutti K."/>
            <person name="Lipzen A."/>
            <person name="Lombard V."/>
            <person name="Magnuson J."/>
            <person name="Maillard F."/>
            <person name="Morin E."/>
            <person name="Murat C."/>
            <person name="Nolan M."/>
            <person name="Ohm R."/>
            <person name="Pangilinan J."/>
            <person name="Pereira M."/>
            <person name="Perotto S."/>
            <person name="Peter M."/>
            <person name="Riley R."/>
            <person name="Sitrit Y."/>
            <person name="Stielow B."/>
            <person name="Szollosi G."/>
            <person name="Zifcakova L."/>
            <person name="Stursova M."/>
            <person name="Spatafora J.W."/>
            <person name="Tedersoo L."/>
            <person name="Vaario L.-M."/>
            <person name="Yamada A."/>
            <person name="Yan M."/>
            <person name="Wang P."/>
            <person name="Xu J."/>
            <person name="Bruns T."/>
            <person name="Baldrian P."/>
            <person name="Vilgalys R."/>
            <person name="Henrissat B."/>
            <person name="Grigoriev I.V."/>
            <person name="Hibbett D."/>
            <person name="Nagy L.G."/>
            <person name="Martin F.M."/>
        </authorList>
    </citation>
    <scope>NUCLEOTIDE SEQUENCE</scope>
    <source>
        <strain evidence="1">P2</strain>
    </source>
</reference>
<name>A0ACB6ZPA1_THEGA</name>
<keyword evidence="2" id="KW-1185">Reference proteome</keyword>
<proteinExistence type="predicted"/>
<organism evidence="1 2">
    <name type="scientific">Thelephora ganbajun</name>
    <name type="common">Ganba fungus</name>
    <dbReference type="NCBI Taxonomy" id="370292"/>
    <lineage>
        <taxon>Eukaryota</taxon>
        <taxon>Fungi</taxon>
        <taxon>Dikarya</taxon>
        <taxon>Basidiomycota</taxon>
        <taxon>Agaricomycotina</taxon>
        <taxon>Agaricomycetes</taxon>
        <taxon>Thelephorales</taxon>
        <taxon>Thelephoraceae</taxon>
        <taxon>Thelephora</taxon>
    </lineage>
</organism>
<dbReference type="EMBL" id="MU117976">
    <property type="protein sequence ID" value="KAF9651409.1"/>
    <property type="molecule type" value="Genomic_DNA"/>
</dbReference>
<evidence type="ECO:0000313" key="1">
    <source>
        <dbReference type="EMBL" id="KAF9651409.1"/>
    </source>
</evidence>
<gene>
    <name evidence="1" type="ORF">BDM02DRAFT_3091404</name>
</gene>
<dbReference type="Proteomes" id="UP000886501">
    <property type="component" value="Unassembled WGS sequence"/>
</dbReference>
<comment type="caution">
    <text evidence="1">The sequence shown here is derived from an EMBL/GenBank/DDBJ whole genome shotgun (WGS) entry which is preliminary data.</text>
</comment>